<protein>
    <submittedName>
        <fullName evidence="1">Uncharacterized protein</fullName>
    </submittedName>
</protein>
<organism evidence="1 2">
    <name type="scientific">Chryseobacterium cheonjiense</name>
    <dbReference type="NCBI Taxonomy" id="2728845"/>
    <lineage>
        <taxon>Bacteria</taxon>
        <taxon>Pseudomonadati</taxon>
        <taxon>Bacteroidota</taxon>
        <taxon>Flavobacteriia</taxon>
        <taxon>Flavobacteriales</taxon>
        <taxon>Weeksellaceae</taxon>
        <taxon>Chryseobacterium group</taxon>
        <taxon>Chryseobacterium</taxon>
    </lineage>
</organism>
<comment type="caution">
    <text evidence="1">The sequence shown here is derived from an EMBL/GenBank/DDBJ whole genome shotgun (WGS) entry which is preliminary data.</text>
</comment>
<evidence type="ECO:0000313" key="2">
    <source>
        <dbReference type="Proteomes" id="UP000552615"/>
    </source>
</evidence>
<dbReference type="Proteomes" id="UP000552615">
    <property type="component" value="Unassembled WGS sequence"/>
</dbReference>
<dbReference type="RefSeq" id="WP_169230063.1">
    <property type="nucleotide sequence ID" value="NZ_JABBGF010000001.1"/>
</dbReference>
<name>A0A7Y0A506_9FLAO</name>
<accession>A0A7Y0A506</accession>
<sequence>MAKGLDAPKISAAQVAAWFLNSFENNELEIHVGDTEKIYQLFLDDPRQALAAVNPIL</sequence>
<evidence type="ECO:0000313" key="1">
    <source>
        <dbReference type="EMBL" id="NML56686.1"/>
    </source>
</evidence>
<keyword evidence="2" id="KW-1185">Reference proteome</keyword>
<dbReference type="AlphaFoldDB" id="A0A7Y0A506"/>
<reference evidence="1 2" key="1">
    <citation type="submission" date="2020-04" db="EMBL/GenBank/DDBJ databases">
        <title>Chryseobacterium sp. RJ-7-14 sp. nov., isolated from Jeju soil.</title>
        <authorList>
            <person name="Dahal R.H."/>
            <person name="Chaudhary D.K."/>
        </authorList>
    </citation>
    <scope>NUCLEOTIDE SEQUENCE [LARGE SCALE GENOMIC DNA]</scope>
    <source>
        <strain evidence="1 2">RJ-7-14</strain>
    </source>
</reference>
<gene>
    <name evidence="1" type="ORF">HHL20_04945</name>
</gene>
<proteinExistence type="predicted"/>
<dbReference type="EMBL" id="JABBGF010000001">
    <property type="protein sequence ID" value="NML56686.1"/>
    <property type="molecule type" value="Genomic_DNA"/>
</dbReference>